<dbReference type="InterPro" id="IPR002903">
    <property type="entry name" value="RsmH"/>
</dbReference>
<comment type="function">
    <text evidence="6">Specifically methylates the N4 position of cytidine in position 1402 (C1402) of 16S rRNA.</text>
</comment>
<evidence type="ECO:0000256" key="5">
    <source>
        <dbReference type="ARBA" id="ARBA00022691"/>
    </source>
</evidence>
<dbReference type="STRING" id="1882918.BCY86_02560"/>
<keyword evidence="9" id="KW-1185">Reference proteome</keyword>
<dbReference type="Gene3D" id="3.40.50.150">
    <property type="entry name" value="Vaccinia Virus protein VP39"/>
    <property type="match status" value="1"/>
</dbReference>
<feature type="binding site" evidence="6">
    <location>
        <position position="113"/>
    </location>
    <ligand>
        <name>S-adenosyl-L-methionine</name>
        <dbReference type="ChEBI" id="CHEBI:59789"/>
    </ligand>
</feature>
<keyword evidence="5 6" id="KW-0949">S-adenosyl-L-methionine</keyword>
<feature type="binding site" evidence="6">
    <location>
        <position position="120"/>
    </location>
    <ligand>
        <name>S-adenosyl-L-methionine</name>
        <dbReference type="ChEBI" id="CHEBI:59789"/>
    </ligand>
</feature>
<dbReference type="InterPro" id="IPR029063">
    <property type="entry name" value="SAM-dependent_MTases_sf"/>
</dbReference>
<feature type="binding site" evidence="6">
    <location>
        <begin position="46"/>
        <end position="48"/>
    </location>
    <ligand>
        <name>S-adenosyl-L-methionine</name>
        <dbReference type="ChEBI" id="CHEBI:59789"/>
    </ligand>
</feature>
<organism evidence="8 9">
    <name type="scientific">Pajaroellobacter abortibovis</name>
    <dbReference type="NCBI Taxonomy" id="1882918"/>
    <lineage>
        <taxon>Bacteria</taxon>
        <taxon>Pseudomonadati</taxon>
        <taxon>Myxococcota</taxon>
        <taxon>Polyangia</taxon>
        <taxon>Polyangiales</taxon>
        <taxon>Polyangiaceae</taxon>
    </lineage>
</organism>
<dbReference type="Gene3D" id="1.10.150.170">
    <property type="entry name" value="Putative methyltransferase TM0872, insert domain"/>
    <property type="match status" value="1"/>
</dbReference>
<evidence type="ECO:0000256" key="6">
    <source>
        <dbReference type="HAMAP-Rule" id="MF_01007"/>
    </source>
</evidence>
<dbReference type="RefSeq" id="WP_075277532.1">
    <property type="nucleotide sequence ID" value="NZ_CP016908.1"/>
</dbReference>
<dbReference type="PIRSF" id="PIRSF004486">
    <property type="entry name" value="MraW"/>
    <property type="match status" value="1"/>
</dbReference>
<dbReference type="PANTHER" id="PTHR11265">
    <property type="entry name" value="S-ADENOSYL-METHYLTRANSFERASE MRAW"/>
    <property type="match status" value="1"/>
</dbReference>
<dbReference type="GO" id="GO:0070475">
    <property type="term" value="P:rRNA base methylation"/>
    <property type="evidence" value="ECO:0007669"/>
    <property type="project" value="UniProtKB-UniRule"/>
</dbReference>
<evidence type="ECO:0000313" key="8">
    <source>
        <dbReference type="EMBL" id="APS00853.1"/>
    </source>
</evidence>
<dbReference type="OrthoDB" id="9806637at2"/>
<comment type="similarity">
    <text evidence="1 6">Belongs to the methyltransferase superfamily. RsmH family.</text>
</comment>
<name>A0A1L6MZ84_9BACT</name>
<feature type="binding site" evidence="6">
    <location>
        <position position="65"/>
    </location>
    <ligand>
        <name>S-adenosyl-L-methionine</name>
        <dbReference type="ChEBI" id="CHEBI:59789"/>
    </ligand>
</feature>
<evidence type="ECO:0000256" key="1">
    <source>
        <dbReference type="ARBA" id="ARBA00010396"/>
    </source>
</evidence>
<keyword evidence="4 6" id="KW-0808">Transferase</keyword>
<evidence type="ECO:0000256" key="4">
    <source>
        <dbReference type="ARBA" id="ARBA00022679"/>
    </source>
</evidence>
<reference evidence="8 9" key="1">
    <citation type="submission" date="2016-08" db="EMBL/GenBank/DDBJ databases">
        <title>Identification and validation of antigenic proteins from Pajaroellobacter abortibovis using de-novo genome sequence assembly and reverse vaccinology.</title>
        <authorList>
            <person name="Welly B.T."/>
            <person name="Miller M.R."/>
            <person name="Stott J.L."/>
            <person name="Blanchard M.T."/>
            <person name="Islas-Trejo A.D."/>
            <person name="O'Rourke S.M."/>
            <person name="Young A.E."/>
            <person name="Medrano J.F."/>
            <person name="Van Eenennaam A.L."/>
        </authorList>
    </citation>
    <scope>NUCLEOTIDE SEQUENCE [LARGE SCALE GENOMIC DNA]</scope>
    <source>
        <strain evidence="8 9">BTF92-0548A/99-0131</strain>
    </source>
</reference>
<evidence type="ECO:0000256" key="2">
    <source>
        <dbReference type="ARBA" id="ARBA00022552"/>
    </source>
</evidence>
<dbReference type="GO" id="GO:0005737">
    <property type="term" value="C:cytoplasm"/>
    <property type="evidence" value="ECO:0007669"/>
    <property type="project" value="UniProtKB-SubCell"/>
</dbReference>
<dbReference type="AlphaFoldDB" id="A0A1L6MZ84"/>
<dbReference type="InterPro" id="IPR023397">
    <property type="entry name" value="SAM-dep_MeTrfase_MraW_recog"/>
</dbReference>
<dbReference type="Proteomes" id="UP000185544">
    <property type="component" value="Chromosome"/>
</dbReference>
<evidence type="ECO:0000313" key="9">
    <source>
        <dbReference type="Proteomes" id="UP000185544"/>
    </source>
</evidence>
<evidence type="ECO:0000256" key="3">
    <source>
        <dbReference type="ARBA" id="ARBA00022603"/>
    </source>
</evidence>
<feature type="binding site" evidence="6">
    <location>
        <position position="92"/>
    </location>
    <ligand>
        <name>S-adenosyl-L-methionine</name>
        <dbReference type="ChEBI" id="CHEBI:59789"/>
    </ligand>
</feature>
<dbReference type="GO" id="GO:0071424">
    <property type="term" value="F:rRNA (cytosine-N4-)-methyltransferase activity"/>
    <property type="evidence" value="ECO:0007669"/>
    <property type="project" value="UniProtKB-UniRule"/>
</dbReference>
<keyword evidence="2 6" id="KW-0698">rRNA processing</keyword>
<dbReference type="NCBIfam" id="TIGR00006">
    <property type="entry name" value="16S rRNA (cytosine(1402)-N(4))-methyltransferase RsmH"/>
    <property type="match status" value="1"/>
</dbReference>
<dbReference type="SUPFAM" id="SSF53335">
    <property type="entry name" value="S-adenosyl-L-methionine-dependent methyltransferases"/>
    <property type="match status" value="1"/>
</dbReference>
<evidence type="ECO:0000256" key="7">
    <source>
        <dbReference type="SAM" id="MobiDB-lite"/>
    </source>
</evidence>
<accession>A0A1L6MZ84</accession>
<protein>
    <recommendedName>
        <fullName evidence="6">Ribosomal RNA small subunit methyltransferase H</fullName>
        <ecNumber evidence="6">2.1.1.199</ecNumber>
    </recommendedName>
    <alternativeName>
        <fullName evidence="6">16S rRNA m(4)C1402 methyltransferase</fullName>
    </alternativeName>
    <alternativeName>
        <fullName evidence="6">rRNA (cytosine-N(4)-)-methyltransferase RsmH</fullName>
    </alternativeName>
</protein>
<dbReference type="HAMAP" id="MF_01007">
    <property type="entry name" value="16SrRNA_methyltr_H"/>
    <property type="match status" value="1"/>
</dbReference>
<dbReference type="SUPFAM" id="SSF81799">
    <property type="entry name" value="Putative methyltransferase TM0872, insert domain"/>
    <property type="match status" value="1"/>
</dbReference>
<feature type="region of interest" description="Disordered" evidence="7">
    <location>
        <begin position="286"/>
        <end position="306"/>
    </location>
</feature>
<dbReference type="EMBL" id="CP016908">
    <property type="protein sequence ID" value="APS00853.1"/>
    <property type="molecule type" value="Genomic_DNA"/>
</dbReference>
<sequence length="306" mass="34164">MKTEFLHPSQSVAVPGFHESVMTEAVVRLLSPQQGGVYVDVTLGGGGHAEAILKAEKNNFLVGFDRDPFALQMAKVRLAPFSDRTLYINASFGQCREQLKCHGIGRVQGLCADLGINSSQLNDAKRGMSFRQEGPLDMRMDLREGLTARELILHTSEEELASLLFHYGGEWRSRRIACRIKEAVEEDRLHTTLDLRRAVVRAVGPARVGGIDPATRTFQALRIAVNRELEELETLLSLLDQIVGEGGIAVFISFHSLEDRQVKLAFKKRPWETMTKKPLVPTQQEIQRNPRARSAKLRAAHHVPKG</sequence>
<gene>
    <name evidence="6" type="primary">rsmH</name>
    <name evidence="8" type="ORF">BCY86_02560</name>
</gene>
<comment type="subcellular location">
    <subcellularLocation>
        <location evidence="6">Cytoplasm</location>
    </subcellularLocation>
</comment>
<keyword evidence="6" id="KW-0963">Cytoplasm</keyword>
<dbReference type="KEGG" id="pabo:BCY86_02560"/>
<feature type="compositionally biased region" description="Basic residues" evidence="7">
    <location>
        <begin position="290"/>
        <end position="306"/>
    </location>
</feature>
<dbReference type="PANTHER" id="PTHR11265:SF0">
    <property type="entry name" value="12S RRNA N4-METHYLCYTIDINE METHYLTRANSFERASE"/>
    <property type="match status" value="1"/>
</dbReference>
<comment type="catalytic activity">
    <reaction evidence="6">
        <text>cytidine(1402) in 16S rRNA + S-adenosyl-L-methionine = N(4)-methylcytidine(1402) in 16S rRNA + S-adenosyl-L-homocysteine + H(+)</text>
        <dbReference type="Rhea" id="RHEA:42928"/>
        <dbReference type="Rhea" id="RHEA-COMP:10286"/>
        <dbReference type="Rhea" id="RHEA-COMP:10287"/>
        <dbReference type="ChEBI" id="CHEBI:15378"/>
        <dbReference type="ChEBI" id="CHEBI:57856"/>
        <dbReference type="ChEBI" id="CHEBI:59789"/>
        <dbReference type="ChEBI" id="CHEBI:74506"/>
        <dbReference type="ChEBI" id="CHEBI:82748"/>
        <dbReference type="EC" id="2.1.1.199"/>
    </reaction>
</comment>
<keyword evidence="3 6" id="KW-0489">Methyltransferase</keyword>
<dbReference type="EC" id="2.1.1.199" evidence="6"/>
<dbReference type="Pfam" id="PF01795">
    <property type="entry name" value="Methyltransf_5"/>
    <property type="match status" value="1"/>
</dbReference>
<proteinExistence type="inferred from homology"/>